<evidence type="ECO:0000259" key="11">
    <source>
        <dbReference type="Pfam" id="PF00849"/>
    </source>
</evidence>
<dbReference type="eggNOG" id="KOG1919">
    <property type="taxonomic scope" value="Eukaryota"/>
</dbReference>
<dbReference type="EMBL" id="JH431448">
    <property type="status" value="NOT_ANNOTATED_CDS"/>
    <property type="molecule type" value="Genomic_DNA"/>
</dbReference>
<dbReference type="FunFam" id="3.30.2350.10:FF:000010">
    <property type="entry name" value="RNA pseudouridine synthase domain-containing 2"/>
    <property type="match status" value="1"/>
</dbReference>
<dbReference type="Pfam" id="PF00849">
    <property type="entry name" value="PseudoU_synth_2"/>
    <property type="match status" value="2"/>
</dbReference>
<dbReference type="NCBIfam" id="TIGR00005">
    <property type="entry name" value="rluA_subfam"/>
    <property type="match status" value="1"/>
</dbReference>
<reference evidence="13" key="1">
    <citation type="submission" date="2011-05" db="EMBL/GenBank/DDBJ databases">
        <authorList>
            <person name="Richards S.R."/>
            <person name="Qu J."/>
            <person name="Jiang H."/>
            <person name="Jhangiani S.N."/>
            <person name="Agravi P."/>
            <person name="Goodspeed R."/>
            <person name="Gross S."/>
            <person name="Mandapat C."/>
            <person name="Jackson L."/>
            <person name="Mathew T."/>
            <person name="Pu L."/>
            <person name="Thornton R."/>
            <person name="Saada N."/>
            <person name="Wilczek-Boney K.B."/>
            <person name="Lee S."/>
            <person name="Kovar C."/>
            <person name="Wu Y."/>
            <person name="Scherer S.E."/>
            <person name="Worley K.C."/>
            <person name="Muzny D.M."/>
            <person name="Gibbs R."/>
        </authorList>
    </citation>
    <scope>NUCLEOTIDE SEQUENCE</scope>
    <source>
        <strain evidence="13">Brora</strain>
    </source>
</reference>
<dbReference type="InterPro" id="IPR006225">
    <property type="entry name" value="PsdUridine_synth_RluC/D"/>
</dbReference>
<evidence type="ECO:0000313" key="12">
    <source>
        <dbReference type="EnsemblMetazoa" id="SMAR004193-PA"/>
    </source>
</evidence>
<dbReference type="PROSITE" id="PS01129">
    <property type="entry name" value="PSI_RLU"/>
    <property type="match status" value="1"/>
</dbReference>
<evidence type="ECO:0000256" key="2">
    <source>
        <dbReference type="ARBA" id="ARBA00022553"/>
    </source>
</evidence>
<evidence type="ECO:0000256" key="7">
    <source>
        <dbReference type="ARBA" id="ARBA00080257"/>
    </source>
</evidence>
<dbReference type="InterPro" id="IPR006224">
    <property type="entry name" value="PsdUridine_synth_RluA-like_CS"/>
</dbReference>
<dbReference type="AlphaFoldDB" id="T1ISV6"/>
<comment type="function">
    <text evidence="5">Pseudouridine synthase that catalyzes pseudouridylation of mRNAs.</text>
</comment>
<feature type="region of interest" description="Disordered" evidence="10">
    <location>
        <begin position="130"/>
        <end position="162"/>
    </location>
</feature>
<evidence type="ECO:0000256" key="10">
    <source>
        <dbReference type="SAM" id="MobiDB-lite"/>
    </source>
</evidence>
<dbReference type="InterPro" id="IPR050188">
    <property type="entry name" value="RluA_PseudoU_synthase"/>
</dbReference>
<keyword evidence="4" id="KW-0413">Isomerase</keyword>
<dbReference type="CDD" id="cd02557">
    <property type="entry name" value="PseudoU_synth_ScRIB2"/>
    <property type="match status" value="2"/>
</dbReference>
<feature type="domain" description="Pseudouridine synthase RsuA/RluA-like" evidence="11">
    <location>
        <begin position="276"/>
        <end position="422"/>
    </location>
</feature>
<dbReference type="STRING" id="126957.T1ISV6"/>
<dbReference type="EnsemblMetazoa" id="SMAR004193-RA">
    <property type="protein sequence ID" value="SMAR004193-PA"/>
    <property type="gene ID" value="SMAR004193"/>
</dbReference>
<reference evidence="12" key="2">
    <citation type="submission" date="2015-02" db="UniProtKB">
        <authorList>
            <consortium name="EnsemblMetazoa"/>
        </authorList>
    </citation>
    <scope>IDENTIFICATION</scope>
</reference>
<feature type="compositionally biased region" description="Basic and acidic residues" evidence="10">
    <location>
        <begin position="133"/>
        <end position="161"/>
    </location>
</feature>
<dbReference type="GO" id="GO:0009982">
    <property type="term" value="F:pseudouridine synthase activity"/>
    <property type="evidence" value="ECO:0007669"/>
    <property type="project" value="InterPro"/>
</dbReference>
<dbReference type="GO" id="GO:0006397">
    <property type="term" value="P:mRNA processing"/>
    <property type="evidence" value="ECO:0007669"/>
    <property type="project" value="UniProtKB-KW"/>
</dbReference>
<dbReference type="GO" id="GO:0003723">
    <property type="term" value="F:RNA binding"/>
    <property type="evidence" value="ECO:0007669"/>
    <property type="project" value="UniProtKB-KW"/>
</dbReference>
<feature type="domain" description="Pseudouridine synthase RsuA/RluA-like" evidence="11">
    <location>
        <begin position="787"/>
        <end position="922"/>
    </location>
</feature>
<protein>
    <recommendedName>
        <fullName evidence="6">Pseudouridylate synthase RPUSD2</fullName>
    </recommendedName>
    <alternativeName>
        <fullName evidence="7">RNA pseudouridylate synthase domain-containing protein 2</fullName>
    </alternativeName>
</protein>
<dbReference type="SUPFAM" id="SSF55120">
    <property type="entry name" value="Pseudouridine synthase"/>
    <property type="match status" value="2"/>
</dbReference>
<evidence type="ECO:0000256" key="9">
    <source>
        <dbReference type="PROSITE-ProRule" id="PRU00182"/>
    </source>
</evidence>
<name>T1ISV6_STRMM</name>
<dbReference type="HOGENOM" id="CLU_291574_0_0_1"/>
<keyword evidence="13" id="KW-1185">Reference proteome</keyword>
<evidence type="ECO:0000256" key="1">
    <source>
        <dbReference type="ARBA" id="ARBA00010876"/>
    </source>
</evidence>
<evidence type="ECO:0000256" key="4">
    <source>
        <dbReference type="ARBA" id="ARBA00023235"/>
    </source>
</evidence>
<evidence type="ECO:0000313" key="13">
    <source>
        <dbReference type="Proteomes" id="UP000014500"/>
    </source>
</evidence>
<evidence type="ECO:0000256" key="5">
    <source>
        <dbReference type="ARBA" id="ARBA00057241"/>
    </source>
</evidence>
<proteinExistence type="inferred from homology"/>
<keyword evidence="3" id="KW-0507">mRNA processing</keyword>
<dbReference type="Gene3D" id="3.30.2350.10">
    <property type="entry name" value="Pseudouridine synthase"/>
    <property type="match status" value="2"/>
</dbReference>
<evidence type="ECO:0000256" key="3">
    <source>
        <dbReference type="ARBA" id="ARBA00022664"/>
    </source>
</evidence>
<organism evidence="12 13">
    <name type="scientific">Strigamia maritima</name>
    <name type="common">European centipede</name>
    <name type="synonym">Geophilus maritimus</name>
    <dbReference type="NCBI Taxonomy" id="126957"/>
    <lineage>
        <taxon>Eukaryota</taxon>
        <taxon>Metazoa</taxon>
        <taxon>Ecdysozoa</taxon>
        <taxon>Arthropoda</taxon>
        <taxon>Myriapoda</taxon>
        <taxon>Chilopoda</taxon>
        <taxon>Pleurostigmophora</taxon>
        <taxon>Geophilomorpha</taxon>
        <taxon>Linotaeniidae</taxon>
        <taxon>Strigamia</taxon>
    </lineage>
</organism>
<dbReference type="InterPro" id="IPR020103">
    <property type="entry name" value="PsdUridine_synth_cat_dom_sf"/>
</dbReference>
<accession>T1ISV6</accession>
<dbReference type="PhylomeDB" id="T1ISV6"/>
<keyword evidence="2" id="KW-0597">Phosphoprotein</keyword>
<dbReference type="PANTHER" id="PTHR21600:SF40">
    <property type="entry name" value="PSEUDOURIDYLATE SYNTHASE RPUSD2"/>
    <property type="match status" value="1"/>
</dbReference>
<dbReference type="GO" id="GO:0000455">
    <property type="term" value="P:enzyme-directed rRNA pseudouridine synthesis"/>
    <property type="evidence" value="ECO:0007669"/>
    <property type="project" value="TreeGrafter"/>
</dbReference>
<dbReference type="InterPro" id="IPR006145">
    <property type="entry name" value="PsdUridine_synth_RsuA/RluA"/>
</dbReference>
<evidence type="ECO:0000256" key="8">
    <source>
        <dbReference type="PIRSR" id="PIRSR606225-1"/>
    </source>
</evidence>
<evidence type="ECO:0000256" key="6">
    <source>
        <dbReference type="ARBA" id="ARBA00072682"/>
    </source>
</evidence>
<dbReference type="PANTHER" id="PTHR21600">
    <property type="entry name" value="MITOCHONDRIAL RNA PSEUDOURIDINE SYNTHASE"/>
    <property type="match status" value="1"/>
</dbReference>
<keyword evidence="9" id="KW-0694">RNA-binding</keyword>
<dbReference type="PROSITE" id="PS50889">
    <property type="entry name" value="S4"/>
    <property type="match status" value="1"/>
</dbReference>
<comment type="similarity">
    <text evidence="1">Belongs to the pseudouridine synthase RluA family.</text>
</comment>
<feature type="active site" evidence="8">
    <location>
        <position position="319"/>
    </location>
</feature>
<dbReference type="Proteomes" id="UP000014500">
    <property type="component" value="Unassembled WGS sequence"/>
</dbReference>
<sequence length="1047" mass="119573">MNGRAYFRPPMSSTNNVTGRNDSNNQFFQTYPAQQALIWHPMVFNPFNLGNANVFYNAAAPIPQYCLRPVYSSAPSAIQARIQTCNNLRMNLPSFNNPVLSAINLNPNLYSYLSSRFGMSASGDDIVAESCEETSKPGEKRKHDEDAEPKDRKKVKQETKALKAKRPGFTEERYNETSYYEDNGLRKVYPYYFTFTTFCKGRWVGQPILEIFAKEFRAHPPEEYERSIKSGAITVNYKTVDTTYKLQHNDLLANTVHRHEVPVANFPIEILHECDDLIVVDKPPSIPVHPCGRYRHNTVVFILAKEFNLKNLRTIHRLDRLTSGILLFGRSLKKARQLEHEIRSRLVSKEYVCRVVGEFPTEPICCEEPIEVVSYKIGVCRVGPNGKQCKTDFERLSYNGTTSVVLCKPKTGRMHQIRVHLQYLGYPIVNDPLYNHSVFGPERGKGGRFDKTNEELTAELIRIHNAENWLGIDCDDASEFGLPKQENEVVTKDLNEATPVAGETSPVVDEISPVVHDTSPVVDEISPVVDEISPVVDDISLVADDISPVDEDDITNNCVEDNLKTEEALAASSPSSDKSNNVSVLLDPTKIVKDSNCAECKVKYRDPKPDDLVMYLHAWRYQTIIIMRTVLSILPSTFVNFISEIKLNRSKLYLWFCKSASANDIAVRAQKPREKLKDSKNEVTHVIKAKTGDFTEEEYNETSYFEEKGMRKVYPYYHTFNTFCKKRWLGKTVLEIFSKEMRLYPAEEYERRINSGAVTVNDNIIDINYKLKYSDLIASRVHRHEAPVHHCGRYRHNTVLFILAKEFNLKNLKIIHRLDSLTSGLLLYGKNKATVQKFQNEFYTRLVKKEYVCRVVGEFPTGTVSCEEPIEVASHKIGVRKVGPNGKHCKTNFERISYNGKTSVVLCKPLTGRTHQIRVHLQYLGYPIANDPIYNHPAFGPERGKGGVIDKTNEQLIAELTLYNKVENYIGTDSAILSTPSSSLSRNNLLPLDHKKLKLVTDSNCPDCRLAFRDPKPEELVMYLHAWRYQGPNWKFESELPKWMNEN</sequence>